<reference evidence="2 3" key="1">
    <citation type="submission" date="2019-01" db="EMBL/GenBank/DDBJ databases">
        <title>Ktedonosporobacter rubrisoli SCAWS-G2.</title>
        <authorList>
            <person name="Huang Y."/>
            <person name="Yan B."/>
        </authorList>
    </citation>
    <scope>NUCLEOTIDE SEQUENCE [LARGE SCALE GENOMIC DNA]</scope>
    <source>
        <strain evidence="2 3">SCAWS-G2</strain>
    </source>
</reference>
<dbReference type="SMART" id="SM00873">
    <property type="entry name" value="B3_4"/>
    <property type="match status" value="1"/>
</dbReference>
<evidence type="ECO:0000313" key="3">
    <source>
        <dbReference type="Proteomes" id="UP000290365"/>
    </source>
</evidence>
<dbReference type="GO" id="GO:0003723">
    <property type="term" value="F:RNA binding"/>
    <property type="evidence" value="ECO:0007669"/>
    <property type="project" value="InterPro"/>
</dbReference>
<dbReference type="Pfam" id="PF03483">
    <property type="entry name" value="B3_4"/>
    <property type="match status" value="1"/>
</dbReference>
<accession>A0A4V0YY24</accession>
<dbReference type="PANTHER" id="PTHR39209:SF2">
    <property type="entry name" value="CYTOPLASMIC PROTEIN"/>
    <property type="match status" value="1"/>
</dbReference>
<dbReference type="AlphaFoldDB" id="A0A4V0YY24"/>
<protein>
    <recommendedName>
        <fullName evidence="1">B3/B4 tRNA-binding domain-containing protein</fullName>
    </recommendedName>
</protein>
<evidence type="ECO:0000259" key="1">
    <source>
        <dbReference type="SMART" id="SM00873"/>
    </source>
</evidence>
<dbReference type="KEGG" id="kbs:EPA93_01480"/>
<dbReference type="InterPro" id="IPR020825">
    <property type="entry name" value="Phe-tRNA_synthase-like_B3/B4"/>
</dbReference>
<dbReference type="Proteomes" id="UP000290365">
    <property type="component" value="Chromosome"/>
</dbReference>
<dbReference type="OrthoDB" id="276580at2"/>
<gene>
    <name evidence="2" type="ORF">EPA93_01480</name>
</gene>
<feature type="domain" description="B3/B4 tRNA-binding" evidence="1">
    <location>
        <begin position="63"/>
        <end position="217"/>
    </location>
</feature>
<dbReference type="PANTHER" id="PTHR39209">
    <property type="match status" value="1"/>
</dbReference>
<dbReference type="EMBL" id="CP035758">
    <property type="protein sequence ID" value="QBD74731.1"/>
    <property type="molecule type" value="Genomic_DNA"/>
</dbReference>
<keyword evidence="3" id="KW-1185">Reference proteome</keyword>
<sequence length="234" mass="25958">MHISIAPEIFTCFPGIRVIALTASGLDNQREQQEIRERWQAAWERAAEEVRKYGNAQSHPHVQPWREHFRALGVSAKKFPNALEALLRRAFKGDAIFYINPLVDFYNAVSLEYLVPVGGFDLAMLPAPLEIRLTRAGDSFQALDEDISQTVPAGEVAYVTGSTILTRHLMWRQARTALLTSTTHSAVLVAEVPGVLGAEVAENVRQTLQEGLQSYFGVAATGFILDKARPQASW</sequence>
<organism evidence="2 3">
    <name type="scientific">Ktedonosporobacter rubrisoli</name>
    <dbReference type="NCBI Taxonomy" id="2509675"/>
    <lineage>
        <taxon>Bacteria</taxon>
        <taxon>Bacillati</taxon>
        <taxon>Chloroflexota</taxon>
        <taxon>Ktedonobacteria</taxon>
        <taxon>Ktedonobacterales</taxon>
        <taxon>Ktedonosporobacteraceae</taxon>
        <taxon>Ktedonosporobacter</taxon>
    </lineage>
</organism>
<dbReference type="SUPFAM" id="SSF56037">
    <property type="entry name" value="PheT/TilS domain"/>
    <property type="match status" value="1"/>
</dbReference>
<dbReference type="InterPro" id="IPR005146">
    <property type="entry name" value="B3/B4_tRNA-bd"/>
</dbReference>
<evidence type="ECO:0000313" key="2">
    <source>
        <dbReference type="EMBL" id="QBD74731.1"/>
    </source>
</evidence>
<dbReference type="Gene3D" id="3.50.40.10">
    <property type="entry name" value="Phenylalanyl-trna Synthetase, Chain B, domain 3"/>
    <property type="match status" value="1"/>
</dbReference>
<proteinExistence type="predicted"/>
<name>A0A4V0YY24_KTERU</name>
<dbReference type="GO" id="GO:0004826">
    <property type="term" value="F:phenylalanine-tRNA ligase activity"/>
    <property type="evidence" value="ECO:0007669"/>
    <property type="project" value="InterPro"/>
</dbReference>
<dbReference type="RefSeq" id="WP_129885330.1">
    <property type="nucleotide sequence ID" value="NZ_CP035758.1"/>
</dbReference>